<feature type="transmembrane region" description="Helical" evidence="1">
    <location>
        <begin position="154"/>
        <end position="174"/>
    </location>
</feature>
<keyword evidence="3" id="KW-0012">Acyltransferase</keyword>
<keyword evidence="1" id="KW-1133">Transmembrane helix</keyword>
<evidence type="ECO:0000259" key="2">
    <source>
        <dbReference type="Pfam" id="PF01757"/>
    </source>
</evidence>
<evidence type="ECO:0000313" key="4">
    <source>
        <dbReference type="Proteomes" id="UP001218218"/>
    </source>
</evidence>
<dbReference type="AlphaFoldDB" id="A0AAD7A5W8"/>
<protein>
    <submittedName>
        <fullName evidence="3">Acyltransferase 3</fullName>
    </submittedName>
</protein>
<dbReference type="PANTHER" id="PTHR36927">
    <property type="entry name" value="BLR4337 PROTEIN"/>
    <property type="match status" value="1"/>
</dbReference>
<feature type="domain" description="Acyltransferase 3" evidence="2">
    <location>
        <begin position="23"/>
        <end position="369"/>
    </location>
</feature>
<feature type="transmembrane region" description="Helical" evidence="1">
    <location>
        <begin position="255"/>
        <end position="274"/>
    </location>
</feature>
<dbReference type="PANTHER" id="PTHR36927:SF4">
    <property type="entry name" value="BLR5718 PROTEIN"/>
    <property type="match status" value="1"/>
</dbReference>
<feature type="transmembrane region" description="Helical" evidence="1">
    <location>
        <begin position="109"/>
        <end position="130"/>
    </location>
</feature>
<feature type="transmembrane region" description="Helical" evidence="1">
    <location>
        <begin position="294"/>
        <end position="311"/>
    </location>
</feature>
<feature type="transmembrane region" description="Helical" evidence="1">
    <location>
        <begin position="226"/>
        <end position="248"/>
    </location>
</feature>
<sequence length="382" mass="42575">MSVDPEGELAALLPRLIRDSRVHFIDNLRSTLVALVIFHHACLPFGGFGMWPYVSPYHSPASSRILSVFVTVNQSYFMGLLFFLSGHWSSLAADRKNWAAFCVDKLKRLGVPAVLYTLFLQPLVFIVVWWKQQAPIFSPLLAYWSNLRGVQGPVWYLAVLLLFDLIYITIRTFLPLFSFLVPKSAARYRATAAVSISAVIICSYLIRTSHPGGVVTPPLNIQLAYVSQYVLAYTSGTCLSRIQQYLLVPSHPGRALALAYFFAIISLFVISFPLKFGMTWLVDALSAVWNEVSFYFIGTALYSCFHDWSYTTKRWGTTARYSYGAYLLHAFVVVSLQILIDVGGPGPVYGVIKALVVGTLGVCISWAAAWVLIRLPGVGKFV</sequence>
<accession>A0AAD7A5W8</accession>
<feature type="transmembrane region" description="Helical" evidence="1">
    <location>
        <begin position="65"/>
        <end position="88"/>
    </location>
</feature>
<feature type="transmembrane region" description="Helical" evidence="1">
    <location>
        <begin position="352"/>
        <end position="373"/>
    </location>
</feature>
<keyword evidence="1" id="KW-0472">Membrane</keyword>
<keyword evidence="1" id="KW-0812">Transmembrane</keyword>
<name>A0AAD7A5W8_9AGAR</name>
<feature type="transmembrane region" description="Helical" evidence="1">
    <location>
        <begin position="31"/>
        <end position="53"/>
    </location>
</feature>
<dbReference type="InterPro" id="IPR050623">
    <property type="entry name" value="Glucan_succinyl_AcylTrfase"/>
</dbReference>
<proteinExistence type="predicted"/>
<organism evidence="3 4">
    <name type="scientific">Mycena albidolilacea</name>
    <dbReference type="NCBI Taxonomy" id="1033008"/>
    <lineage>
        <taxon>Eukaryota</taxon>
        <taxon>Fungi</taxon>
        <taxon>Dikarya</taxon>
        <taxon>Basidiomycota</taxon>
        <taxon>Agaricomycotina</taxon>
        <taxon>Agaricomycetes</taxon>
        <taxon>Agaricomycetidae</taxon>
        <taxon>Agaricales</taxon>
        <taxon>Marasmiineae</taxon>
        <taxon>Mycenaceae</taxon>
        <taxon>Mycena</taxon>
    </lineage>
</organism>
<dbReference type="Pfam" id="PF01757">
    <property type="entry name" value="Acyl_transf_3"/>
    <property type="match status" value="1"/>
</dbReference>
<dbReference type="EMBL" id="JARIHO010000014">
    <property type="protein sequence ID" value="KAJ7350300.1"/>
    <property type="molecule type" value="Genomic_DNA"/>
</dbReference>
<feature type="transmembrane region" description="Helical" evidence="1">
    <location>
        <begin position="186"/>
        <end position="206"/>
    </location>
</feature>
<dbReference type="GO" id="GO:0016747">
    <property type="term" value="F:acyltransferase activity, transferring groups other than amino-acyl groups"/>
    <property type="evidence" value="ECO:0007669"/>
    <property type="project" value="InterPro"/>
</dbReference>
<evidence type="ECO:0000256" key="1">
    <source>
        <dbReference type="SAM" id="Phobius"/>
    </source>
</evidence>
<gene>
    <name evidence="3" type="ORF">DFH08DRAFT_860985</name>
</gene>
<dbReference type="InterPro" id="IPR002656">
    <property type="entry name" value="Acyl_transf_3_dom"/>
</dbReference>
<reference evidence="3" key="1">
    <citation type="submission" date="2023-03" db="EMBL/GenBank/DDBJ databases">
        <title>Massive genome expansion in bonnet fungi (Mycena s.s.) driven by repeated elements and novel gene families across ecological guilds.</title>
        <authorList>
            <consortium name="Lawrence Berkeley National Laboratory"/>
            <person name="Harder C.B."/>
            <person name="Miyauchi S."/>
            <person name="Viragh M."/>
            <person name="Kuo A."/>
            <person name="Thoen E."/>
            <person name="Andreopoulos B."/>
            <person name="Lu D."/>
            <person name="Skrede I."/>
            <person name="Drula E."/>
            <person name="Henrissat B."/>
            <person name="Morin E."/>
            <person name="Kohler A."/>
            <person name="Barry K."/>
            <person name="LaButti K."/>
            <person name="Morin E."/>
            <person name="Salamov A."/>
            <person name="Lipzen A."/>
            <person name="Mereny Z."/>
            <person name="Hegedus B."/>
            <person name="Baldrian P."/>
            <person name="Stursova M."/>
            <person name="Weitz H."/>
            <person name="Taylor A."/>
            <person name="Grigoriev I.V."/>
            <person name="Nagy L.G."/>
            <person name="Martin F."/>
            <person name="Kauserud H."/>
        </authorList>
    </citation>
    <scope>NUCLEOTIDE SEQUENCE</scope>
    <source>
        <strain evidence="3">CBHHK002</strain>
    </source>
</reference>
<feature type="transmembrane region" description="Helical" evidence="1">
    <location>
        <begin position="323"/>
        <end position="340"/>
    </location>
</feature>
<comment type="caution">
    <text evidence="3">The sequence shown here is derived from an EMBL/GenBank/DDBJ whole genome shotgun (WGS) entry which is preliminary data.</text>
</comment>
<keyword evidence="3" id="KW-0808">Transferase</keyword>
<dbReference type="Proteomes" id="UP001218218">
    <property type="component" value="Unassembled WGS sequence"/>
</dbReference>
<keyword evidence="4" id="KW-1185">Reference proteome</keyword>
<evidence type="ECO:0000313" key="3">
    <source>
        <dbReference type="EMBL" id="KAJ7350300.1"/>
    </source>
</evidence>